<dbReference type="PANTHER" id="PTHR30250:SF28">
    <property type="entry name" value="POLYSACCHARIDE BIOSYNTHESIS PROTEIN"/>
    <property type="match status" value="1"/>
</dbReference>
<evidence type="ECO:0000256" key="1">
    <source>
        <dbReference type="ARBA" id="ARBA00004651"/>
    </source>
</evidence>
<keyword evidence="5 6" id="KW-0472">Membrane</keyword>
<reference evidence="8" key="1">
    <citation type="submission" date="2017-09" db="EMBL/GenBank/DDBJ databases">
        <title>Depth-based differentiation of microbial function through sediment-hosted aquifers and enrichment of novel symbionts in the deep terrestrial subsurface.</title>
        <authorList>
            <person name="Probst A.J."/>
            <person name="Ladd B."/>
            <person name="Jarett J.K."/>
            <person name="Geller-Mcgrath D.E."/>
            <person name="Sieber C.M.K."/>
            <person name="Emerson J.B."/>
            <person name="Anantharaman K."/>
            <person name="Thomas B.C."/>
            <person name="Malmstrom R."/>
            <person name="Stieglmeier M."/>
            <person name="Klingl A."/>
            <person name="Woyke T."/>
            <person name="Ryan C.M."/>
            <person name="Banfield J.F."/>
        </authorList>
    </citation>
    <scope>NUCLEOTIDE SEQUENCE [LARGE SCALE GENOMIC DNA]</scope>
</reference>
<comment type="caution">
    <text evidence="7">The sequence shown here is derived from an EMBL/GenBank/DDBJ whole genome shotgun (WGS) entry which is preliminary data.</text>
</comment>
<keyword evidence="4 6" id="KW-1133">Transmembrane helix</keyword>
<dbReference type="GO" id="GO:0005886">
    <property type="term" value="C:plasma membrane"/>
    <property type="evidence" value="ECO:0007669"/>
    <property type="project" value="UniProtKB-SubCell"/>
</dbReference>
<evidence type="ECO:0000256" key="4">
    <source>
        <dbReference type="ARBA" id="ARBA00022989"/>
    </source>
</evidence>
<keyword evidence="2" id="KW-1003">Cell membrane</keyword>
<gene>
    <name evidence="7" type="ORF">COU03_00950</name>
</gene>
<feature type="transmembrane region" description="Helical" evidence="6">
    <location>
        <begin position="80"/>
        <end position="101"/>
    </location>
</feature>
<sequence>MVCAKPLVIINKIDLTAFDFMRNGNFLADIVKKIKSDKFLSNSFVFFTGGFLVSLGGYFFHFLMVRMLSVENYGELQSLLAISAIFGIPMAALSTVLVKYTAHFKAKGESNKLYSLFSLFTNRILLAISIFSVVFFAFSGYVANFLRLPSVWPVIILGLTFIPAFLSLVNRAIIQGLEKFTSASIIGLAEVAVRILLAFILVKIGWAVNGAIGAIALAGLVGCFFTFLPLKFLFNGERQKEPIETKEIIKYLPPVFLSLLFLTLFYNIDIILVKHFLPAFVAGQYGALALIGHIIFFITGPIVAVMFPMASAAHANNADSSKIFKKTIALAGLIGSAILLVYFLLPELVIKILIGNKFLPLAGLLGWFGLAMFLYSLIIIFSQYFLSIHQTRVFYFLGLGVLLQTIFIAIWHQNLGQIVGAMNAVMLFTLALLLIYYGRVKKLENYA</sequence>
<accession>A0A2H0UZT7</accession>
<feature type="transmembrane region" description="Helical" evidence="6">
    <location>
        <begin position="185"/>
        <end position="206"/>
    </location>
</feature>
<evidence type="ECO:0000256" key="3">
    <source>
        <dbReference type="ARBA" id="ARBA00022692"/>
    </source>
</evidence>
<protein>
    <recommendedName>
        <fullName evidence="9">Polysaccharide biosynthesis protein C-terminal domain-containing protein</fullName>
    </recommendedName>
</protein>
<feature type="transmembrane region" description="Helical" evidence="6">
    <location>
        <begin position="212"/>
        <end position="234"/>
    </location>
</feature>
<proteinExistence type="predicted"/>
<feature type="transmembrane region" description="Helical" evidence="6">
    <location>
        <begin position="365"/>
        <end position="386"/>
    </location>
</feature>
<evidence type="ECO:0008006" key="9">
    <source>
        <dbReference type="Google" id="ProtNLM"/>
    </source>
</evidence>
<dbReference type="EMBL" id="PFAV01000018">
    <property type="protein sequence ID" value="PIR91699.1"/>
    <property type="molecule type" value="Genomic_DNA"/>
</dbReference>
<keyword evidence="3 6" id="KW-0812">Transmembrane</keyword>
<evidence type="ECO:0000313" key="8">
    <source>
        <dbReference type="Proteomes" id="UP000228906"/>
    </source>
</evidence>
<comment type="subcellular location">
    <subcellularLocation>
        <location evidence="1">Cell membrane</location>
        <topology evidence="1">Multi-pass membrane protein</topology>
    </subcellularLocation>
</comment>
<dbReference type="Proteomes" id="UP000228906">
    <property type="component" value="Unassembled WGS sequence"/>
</dbReference>
<dbReference type="Pfam" id="PF13440">
    <property type="entry name" value="Polysacc_synt_3"/>
    <property type="match status" value="1"/>
</dbReference>
<evidence type="ECO:0000256" key="6">
    <source>
        <dbReference type="SAM" id="Phobius"/>
    </source>
</evidence>
<name>A0A2H0UZT7_9BACT</name>
<feature type="transmembrane region" description="Helical" evidence="6">
    <location>
        <begin position="255"/>
        <end position="273"/>
    </location>
</feature>
<evidence type="ECO:0000256" key="5">
    <source>
        <dbReference type="ARBA" id="ARBA00023136"/>
    </source>
</evidence>
<feature type="transmembrane region" description="Helical" evidence="6">
    <location>
        <begin position="328"/>
        <end position="345"/>
    </location>
</feature>
<feature type="transmembrane region" description="Helical" evidence="6">
    <location>
        <begin position="285"/>
        <end position="307"/>
    </location>
</feature>
<dbReference type="InterPro" id="IPR050833">
    <property type="entry name" value="Poly_Biosynth_Transport"/>
</dbReference>
<evidence type="ECO:0000313" key="7">
    <source>
        <dbReference type="EMBL" id="PIR91699.1"/>
    </source>
</evidence>
<dbReference type="PANTHER" id="PTHR30250">
    <property type="entry name" value="PST FAMILY PREDICTED COLANIC ACID TRANSPORTER"/>
    <property type="match status" value="1"/>
</dbReference>
<evidence type="ECO:0000256" key="2">
    <source>
        <dbReference type="ARBA" id="ARBA00022475"/>
    </source>
</evidence>
<organism evidence="7 8">
    <name type="scientific">bacterium (Candidatus Gribaldobacteria) CG10_big_fil_rev_8_21_14_0_10_41_12</name>
    <dbReference type="NCBI Taxonomy" id="2014277"/>
    <lineage>
        <taxon>Bacteria</taxon>
        <taxon>Candidatus Gribaldobacteria</taxon>
    </lineage>
</organism>
<feature type="transmembrane region" description="Helical" evidence="6">
    <location>
        <begin position="113"/>
        <end position="138"/>
    </location>
</feature>
<feature type="transmembrane region" description="Helical" evidence="6">
    <location>
        <begin position="393"/>
        <end position="412"/>
    </location>
</feature>
<feature type="transmembrane region" description="Helical" evidence="6">
    <location>
        <begin position="39"/>
        <end position="60"/>
    </location>
</feature>
<dbReference type="AlphaFoldDB" id="A0A2H0UZT7"/>
<feature type="transmembrane region" description="Helical" evidence="6">
    <location>
        <begin position="418"/>
        <end position="437"/>
    </location>
</feature>
<feature type="transmembrane region" description="Helical" evidence="6">
    <location>
        <begin position="150"/>
        <end position="173"/>
    </location>
</feature>